<feature type="signal peptide" evidence="1">
    <location>
        <begin position="1"/>
        <end position="25"/>
    </location>
</feature>
<accession>U2EBF8</accession>
<dbReference type="EMBL" id="AFNU02000004">
    <property type="protein sequence ID" value="ERJ12418.1"/>
    <property type="molecule type" value="Genomic_DNA"/>
</dbReference>
<dbReference type="Pfam" id="PF08757">
    <property type="entry name" value="CotH"/>
    <property type="match status" value="1"/>
</dbReference>
<dbReference type="eggNOG" id="COG5337">
    <property type="taxonomic scope" value="Bacteria"/>
</dbReference>
<reference evidence="2 3" key="2">
    <citation type="journal article" date="2013" name="PLoS ONE">
        <title>INDIGO - INtegrated Data Warehouse of MIcrobial GenOmes with Examples from the Red Sea Extremophiles.</title>
        <authorList>
            <person name="Alam I."/>
            <person name="Antunes A."/>
            <person name="Kamau A.A."/>
            <person name="Ba Alawi W."/>
            <person name="Kalkatawi M."/>
            <person name="Stingl U."/>
            <person name="Bajic V.B."/>
        </authorList>
    </citation>
    <scope>NUCLEOTIDE SEQUENCE [LARGE SCALE GENOMIC DNA]</scope>
    <source>
        <strain evidence="2 3">SSD-17B</strain>
    </source>
</reference>
<protein>
    <submittedName>
        <fullName evidence="2">Secreted protein</fullName>
    </submittedName>
</protein>
<dbReference type="OrthoDB" id="3235126at2"/>
<sequence>MYKKTYLLFLICTIFLLSSCRTVNQENFNLRDEINLNKQYDKEAYSAIDLDANEDFHRLFNDSIEHEIIIEISEREWKGLLQDLKEYSSKFQHELKNSKYRIAKLIYKDEYGTIEVDDIGFRTRGNTSRVYPQNDDGSFNMSHFKVKFDETFHYGKETKQYKALDERKVFDVEELNFKWNRNYDSTYISELYSYELFHKVGIMSPESSLTKFSIKIGDDLTYFGIYTVFEPIDKDFLTKRLGKDHNDGNLYKCLWQQYGQPLLTPDYPQAAIGIKDTSINYRPTYDLKTNKDDANHRALRAFIRQINALDDAQFKIYIDDHFEVDSFLRFLALGVLIGNPDDYRGLGNNYYLYQKSNSKFEMIPYDYDHSLGQGWGGEPAFSNYTIDTDIYDFGEYNYSHPLSDRILNITEYQEKYEEYLKMFTEYRNDIFTYDNFFDKYLQQYNLYSDDLPNDLNNAPKFDVRNSNWYFKEKIMNIKGQLDYYGSHNEKRGDLLGRD</sequence>
<name>U2EBF8_9MOLU</name>
<dbReference type="RefSeq" id="WP_008825005.1">
    <property type="nucleotide sequence ID" value="NZ_AFNU02000004.1"/>
</dbReference>
<dbReference type="InterPro" id="IPR014867">
    <property type="entry name" value="Spore_coat_CotH_CotH2/3/7"/>
</dbReference>
<feature type="chain" id="PRO_5004625178" evidence="1">
    <location>
        <begin position="26"/>
        <end position="498"/>
    </location>
</feature>
<comment type="caution">
    <text evidence="2">The sequence shown here is derived from an EMBL/GenBank/DDBJ whole genome shotgun (WGS) entry which is preliminary data.</text>
</comment>
<dbReference type="STRING" id="1033810.HLPCO_001404"/>
<organism evidence="2 3">
    <name type="scientific">Haloplasma contractile SSD-17B</name>
    <dbReference type="NCBI Taxonomy" id="1033810"/>
    <lineage>
        <taxon>Bacteria</taxon>
        <taxon>Bacillati</taxon>
        <taxon>Mycoplasmatota</taxon>
        <taxon>Mollicutes</taxon>
        <taxon>Haloplasmatales</taxon>
        <taxon>Haloplasmataceae</taxon>
        <taxon>Haloplasma</taxon>
    </lineage>
</organism>
<dbReference type="PANTHER" id="PTHR40050">
    <property type="entry name" value="INNER SPORE COAT PROTEIN H"/>
    <property type="match status" value="1"/>
</dbReference>
<evidence type="ECO:0000256" key="1">
    <source>
        <dbReference type="SAM" id="SignalP"/>
    </source>
</evidence>
<dbReference type="PROSITE" id="PS51257">
    <property type="entry name" value="PROKAR_LIPOPROTEIN"/>
    <property type="match status" value="1"/>
</dbReference>
<keyword evidence="1" id="KW-0732">Signal</keyword>
<gene>
    <name evidence="2" type="ORF">HLPCO_001404</name>
</gene>
<dbReference type="AlphaFoldDB" id="U2EBF8"/>
<keyword evidence="3" id="KW-1185">Reference proteome</keyword>
<evidence type="ECO:0000313" key="3">
    <source>
        <dbReference type="Proteomes" id="UP000005707"/>
    </source>
</evidence>
<dbReference type="FunCoup" id="U2EBF8">
    <property type="interactions" value="5"/>
</dbReference>
<reference evidence="2 3" key="1">
    <citation type="journal article" date="2011" name="J. Bacteriol.">
        <title>Genome sequence of Haloplasma contractile, an unusual contractile bacterium from a deep-sea anoxic brine lake.</title>
        <authorList>
            <person name="Antunes A."/>
            <person name="Alam I."/>
            <person name="El Dorry H."/>
            <person name="Siam R."/>
            <person name="Robertson A."/>
            <person name="Bajic V.B."/>
            <person name="Stingl U."/>
        </authorList>
    </citation>
    <scope>NUCLEOTIDE SEQUENCE [LARGE SCALE GENOMIC DNA]</scope>
    <source>
        <strain evidence="2 3">SSD-17B</strain>
    </source>
</reference>
<dbReference type="PANTHER" id="PTHR40050:SF1">
    <property type="entry name" value="INNER SPORE COAT PROTEIN H"/>
    <property type="match status" value="1"/>
</dbReference>
<proteinExistence type="predicted"/>
<evidence type="ECO:0000313" key="2">
    <source>
        <dbReference type="EMBL" id="ERJ12418.1"/>
    </source>
</evidence>
<dbReference type="InParanoid" id="U2EBF8"/>
<dbReference type="Proteomes" id="UP000005707">
    <property type="component" value="Unassembled WGS sequence"/>
</dbReference>